<dbReference type="InterPro" id="IPR009297">
    <property type="entry name" value="DUF952"/>
</dbReference>
<dbReference type="OrthoDB" id="9799937at2"/>
<dbReference type="Gene3D" id="3.20.170.20">
    <property type="entry name" value="Protein of unknown function DUF952"/>
    <property type="match status" value="1"/>
</dbReference>
<comment type="caution">
    <text evidence="1">The sequence shown here is derived from an EMBL/GenBank/DDBJ whole genome shotgun (WGS) entry which is preliminary data.</text>
</comment>
<protein>
    <submittedName>
        <fullName evidence="1">Dihydroorotate dehydrogenase</fullName>
    </submittedName>
</protein>
<accession>A0A0J6TG43</accession>
<evidence type="ECO:0000313" key="1">
    <source>
        <dbReference type="EMBL" id="KMO44924.1"/>
    </source>
</evidence>
<dbReference type="Proteomes" id="UP000036449">
    <property type="component" value="Unassembled WGS sequence"/>
</dbReference>
<dbReference type="EMBL" id="LABZ01000005">
    <property type="protein sequence ID" value="KMO44924.1"/>
    <property type="molecule type" value="Genomic_DNA"/>
</dbReference>
<dbReference type="Pfam" id="PF06108">
    <property type="entry name" value="DUF952"/>
    <property type="match status" value="1"/>
</dbReference>
<gene>
    <name evidence="1" type="ORF">VQ03_00520</name>
</gene>
<reference evidence="1 2" key="1">
    <citation type="submission" date="2015-03" db="EMBL/GenBank/DDBJ databases">
        <title>Genome sequencing of Methylobacterium tarhaniae DSM 25844.</title>
        <authorList>
            <person name="Chaudhry V."/>
            <person name="Patil P.B."/>
        </authorList>
    </citation>
    <scope>NUCLEOTIDE SEQUENCE [LARGE SCALE GENOMIC DNA]</scope>
    <source>
        <strain evidence="1 2">DSM 25844</strain>
    </source>
</reference>
<dbReference type="SUPFAM" id="SSF56399">
    <property type="entry name" value="ADP-ribosylation"/>
    <property type="match status" value="1"/>
</dbReference>
<proteinExistence type="predicted"/>
<sequence length="115" mass="12250">MTLIYKICPADLWREAETAGRFDGAPVDLTDGFIHFSTAAQAPETAIKHFSGQDNLLLIAVDAEALGKALRYEPSRGGALFPHLYGPLPLAAVRSVAPLPAGPDGIHIFPDLTRG</sequence>
<dbReference type="RefSeq" id="WP_048448890.1">
    <property type="nucleotide sequence ID" value="NZ_LABZ01000005.1"/>
</dbReference>
<organism evidence="1 2">
    <name type="scientific">Methylobacterium tarhaniae</name>
    <dbReference type="NCBI Taxonomy" id="1187852"/>
    <lineage>
        <taxon>Bacteria</taxon>
        <taxon>Pseudomonadati</taxon>
        <taxon>Pseudomonadota</taxon>
        <taxon>Alphaproteobacteria</taxon>
        <taxon>Hyphomicrobiales</taxon>
        <taxon>Methylobacteriaceae</taxon>
        <taxon>Methylobacterium</taxon>
    </lineage>
</organism>
<dbReference type="PANTHER" id="PTHR34129">
    <property type="entry name" value="BLR1139 PROTEIN"/>
    <property type="match status" value="1"/>
</dbReference>
<name>A0A0J6TG43_9HYPH</name>
<dbReference type="AlphaFoldDB" id="A0A0J6TG43"/>
<evidence type="ECO:0000313" key="2">
    <source>
        <dbReference type="Proteomes" id="UP000036449"/>
    </source>
</evidence>
<dbReference type="PATRIC" id="fig|1187852.3.peg.5289"/>
<keyword evidence="2" id="KW-1185">Reference proteome</keyword>
<dbReference type="PANTHER" id="PTHR34129:SF1">
    <property type="entry name" value="DUF952 DOMAIN-CONTAINING PROTEIN"/>
    <property type="match status" value="1"/>
</dbReference>